<keyword evidence="9" id="KW-1185">Reference proteome</keyword>
<name>A0AA89B3Q5_9ASTE</name>
<keyword evidence="3" id="KW-0378">Hydrolase</keyword>
<dbReference type="InterPro" id="IPR027417">
    <property type="entry name" value="P-loop_NTPase"/>
</dbReference>
<dbReference type="Gene3D" id="3.40.50.300">
    <property type="entry name" value="P-loop containing nucleotide triphosphate hydrolases"/>
    <property type="match status" value="1"/>
</dbReference>
<evidence type="ECO:0000256" key="6">
    <source>
        <dbReference type="ARBA" id="ARBA00047984"/>
    </source>
</evidence>
<dbReference type="EC" id="3.6.4.13" evidence="1"/>
<evidence type="ECO:0000256" key="1">
    <source>
        <dbReference type="ARBA" id="ARBA00012552"/>
    </source>
</evidence>
<proteinExistence type="predicted"/>
<evidence type="ECO:0000256" key="5">
    <source>
        <dbReference type="ARBA" id="ARBA00022840"/>
    </source>
</evidence>
<dbReference type="InterPro" id="IPR048333">
    <property type="entry name" value="HA2_WH"/>
</dbReference>
<evidence type="ECO:0000256" key="2">
    <source>
        <dbReference type="ARBA" id="ARBA00022741"/>
    </source>
</evidence>
<reference evidence="8" key="1">
    <citation type="submission" date="2022-12" db="EMBL/GenBank/DDBJ databases">
        <title>Draft genome assemblies for two species of Escallonia (Escalloniales).</title>
        <authorList>
            <person name="Chanderbali A."/>
            <person name="Dervinis C."/>
            <person name="Anghel I."/>
            <person name="Soltis D."/>
            <person name="Soltis P."/>
            <person name="Zapata F."/>
        </authorList>
    </citation>
    <scope>NUCLEOTIDE SEQUENCE</scope>
    <source>
        <strain evidence="8">UCBG64.0493</strain>
        <tissue evidence="8">Leaf</tissue>
    </source>
</reference>
<keyword evidence="5" id="KW-0067">ATP-binding</keyword>
<dbReference type="GO" id="GO:0003724">
    <property type="term" value="F:RNA helicase activity"/>
    <property type="evidence" value="ECO:0007669"/>
    <property type="project" value="UniProtKB-EC"/>
</dbReference>
<accession>A0AA89B3Q5</accession>
<dbReference type="GO" id="GO:0003723">
    <property type="term" value="F:RNA binding"/>
    <property type="evidence" value="ECO:0007669"/>
    <property type="project" value="TreeGrafter"/>
</dbReference>
<dbReference type="Pfam" id="PF04408">
    <property type="entry name" value="WHD_HA2"/>
    <property type="match status" value="1"/>
</dbReference>
<dbReference type="AlphaFoldDB" id="A0AA89B3Q5"/>
<sequence>MELLDELVDPMAGLKMAPVAFSSGGWWIADCRLQRFTAGWFTVHGWSRAAADQRSGRAGRTGPGICYRLSTGNAYRNELLPSHVPEIQRTNLCQVMLLRKSLQVENLLEFDFMDPPPEDNILNSLYQLWVLGALDNIGNLTDLSWKMVEFPLDPPLAKMLLTGKC</sequence>
<dbReference type="PANTHER" id="PTHR18934">
    <property type="entry name" value="ATP-DEPENDENT RNA HELICASE"/>
    <property type="match status" value="1"/>
</dbReference>
<dbReference type="EMBL" id="JAVXUP010000493">
    <property type="protein sequence ID" value="KAK3026640.1"/>
    <property type="molecule type" value="Genomic_DNA"/>
</dbReference>
<dbReference type="Gene3D" id="1.20.120.1080">
    <property type="match status" value="1"/>
</dbReference>
<dbReference type="GO" id="GO:0005524">
    <property type="term" value="F:ATP binding"/>
    <property type="evidence" value="ECO:0007669"/>
    <property type="project" value="UniProtKB-KW"/>
</dbReference>
<dbReference type="PANTHER" id="PTHR18934:SF91">
    <property type="entry name" value="PRE-MRNA-SPLICING FACTOR ATP-DEPENDENT RNA HELICASE PRP16"/>
    <property type="match status" value="1"/>
</dbReference>
<organism evidence="8 9">
    <name type="scientific">Escallonia herrerae</name>
    <dbReference type="NCBI Taxonomy" id="1293975"/>
    <lineage>
        <taxon>Eukaryota</taxon>
        <taxon>Viridiplantae</taxon>
        <taxon>Streptophyta</taxon>
        <taxon>Embryophyta</taxon>
        <taxon>Tracheophyta</taxon>
        <taxon>Spermatophyta</taxon>
        <taxon>Magnoliopsida</taxon>
        <taxon>eudicotyledons</taxon>
        <taxon>Gunneridae</taxon>
        <taxon>Pentapetalae</taxon>
        <taxon>asterids</taxon>
        <taxon>campanulids</taxon>
        <taxon>Escalloniales</taxon>
        <taxon>Escalloniaceae</taxon>
        <taxon>Escallonia</taxon>
    </lineage>
</organism>
<evidence type="ECO:0000256" key="4">
    <source>
        <dbReference type="ARBA" id="ARBA00022806"/>
    </source>
</evidence>
<evidence type="ECO:0000259" key="7">
    <source>
        <dbReference type="Pfam" id="PF04408"/>
    </source>
</evidence>
<evidence type="ECO:0000313" key="9">
    <source>
        <dbReference type="Proteomes" id="UP001188597"/>
    </source>
</evidence>
<keyword evidence="2" id="KW-0547">Nucleotide-binding</keyword>
<comment type="catalytic activity">
    <reaction evidence="6">
        <text>ATP + H2O = ADP + phosphate + H(+)</text>
        <dbReference type="Rhea" id="RHEA:13065"/>
        <dbReference type="ChEBI" id="CHEBI:15377"/>
        <dbReference type="ChEBI" id="CHEBI:15378"/>
        <dbReference type="ChEBI" id="CHEBI:30616"/>
        <dbReference type="ChEBI" id="CHEBI:43474"/>
        <dbReference type="ChEBI" id="CHEBI:456216"/>
        <dbReference type="EC" id="3.6.4.13"/>
    </reaction>
</comment>
<gene>
    <name evidence="8" type="ORF">RJ639_040667</name>
</gene>
<evidence type="ECO:0000313" key="8">
    <source>
        <dbReference type="EMBL" id="KAK3026640.1"/>
    </source>
</evidence>
<dbReference type="GO" id="GO:0016787">
    <property type="term" value="F:hydrolase activity"/>
    <property type="evidence" value="ECO:0007669"/>
    <property type="project" value="UniProtKB-KW"/>
</dbReference>
<keyword evidence="4" id="KW-0347">Helicase</keyword>
<evidence type="ECO:0000256" key="3">
    <source>
        <dbReference type="ARBA" id="ARBA00022801"/>
    </source>
</evidence>
<dbReference type="Proteomes" id="UP001188597">
    <property type="component" value="Unassembled WGS sequence"/>
</dbReference>
<comment type="caution">
    <text evidence="8">The sequence shown here is derived from an EMBL/GenBank/DDBJ whole genome shotgun (WGS) entry which is preliminary data.</text>
</comment>
<feature type="domain" description="Helicase associated" evidence="7">
    <location>
        <begin position="125"/>
        <end position="152"/>
    </location>
</feature>
<protein>
    <recommendedName>
        <fullName evidence="1">RNA helicase</fullName>
        <ecNumber evidence="1">3.6.4.13</ecNumber>
    </recommendedName>
</protein>
<dbReference type="SUPFAM" id="SSF52540">
    <property type="entry name" value="P-loop containing nucleoside triphosphate hydrolases"/>
    <property type="match status" value="1"/>
</dbReference>